<sequence>MKKLLLSCFLILALFSCLPDEPTFEAFSRSEVQRLLSNRDSKRWILTERTSLDQDLTLEECEVQRQIIFDFTSSATDRDLLFYVNPADTCGNAADTLTGFWFVPSTITPQTPIDTVVFVWEDIDTAYFQLDVLNPEMFTISPFFAKDSLEESFTHFPFPPVVEDDEEEEEDSE</sequence>
<dbReference type="OrthoDB" id="9840672at2"/>
<evidence type="ECO:0000313" key="2">
    <source>
        <dbReference type="EMBL" id="SMG12146.1"/>
    </source>
</evidence>
<proteinExistence type="predicted"/>
<dbReference type="EMBL" id="FXAW01000001">
    <property type="protein sequence ID" value="SMG12146.1"/>
    <property type="molecule type" value="Genomic_DNA"/>
</dbReference>
<protein>
    <recommendedName>
        <fullName evidence="4">Lipocalin-like domain-containing protein</fullName>
    </recommendedName>
</protein>
<feature type="signal peptide" evidence="1">
    <location>
        <begin position="1"/>
        <end position="19"/>
    </location>
</feature>
<reference evidence="3" key="1">
    <citation type="submission" date="2017-04" db="EMBL/GenBank/DDBJ databases">
        <authorList>
            <person name="Varghese N."/>
            <person name="Submissions S."/>
        </authorList>
    </citation>
    <scope>NUCLEOTIDE SEQUENCE [LARGE SCALE GENOMIC DNA]</scope>
    <source>
        <strain evidence="3">DSM 4125</strain>
    </source>
</reference>
<evidence type="ECO:0008006" key="4">
    <source>
        <dbReference type="Google" id="ProtNLM"/>
    </source>
</evidence>
<evidence type="ECO:0000313" key="3">
    <source>
        <dbReference type="Proteomes" id="UP000193804"/>
    </source>
</evidence>
<evidence type="ECO:0000256" key="1">
    <source>
        <dbReference type="SAM" id="SignalP"/>
    </source>
</evidence>
<name>A0A1X7IDC8_9BACT</name>
<keyword evidence="3" id="KW-1185">Reference proteome</keyword>
<dbReference type="RefSeq" id="WP_085515478.1">
    <property type="nucleotide sequence ID" value="NZ_FXAW01000001.1"/>
</dbReference>
<dbReference type="Proteomes" id="UP000193804">
    <property type="component" value="Unassembled WGS sequence"/>
</dbReference>
<feature type="chain" id="PRO_5012100951" description="Lipocalin-like domain-containing protein" evidence="1">
    <location>
        <begin position="20"/>
        <end position="173"/>
    </location>
</feature>
<gene>
    <name evidence="2" type="ORF">SAMN05661096_00472</name>
</gene>
<dbReference type="PROSITE" id="PS51257">
    <property type="entry name" value="PROKAR_LIPOPROTEIN"/>
    <property type="match status" value="1"/>
</dbReference>
<organism evidence="2 3">
    <name type="scientific">Marivirga sericea</name>
    <dbReference type="NCBI Taxonomy" id="1028"/>
    <lineage>
        <taxon>Bacteria</taxon>
        <taxon>Pseudomonadati</taxon>
        <taxon>Bacteroidota</taxon>
        <taxon>Cytophagia</taxon>
        <taxon>Cytophagales</taxon>
        <taxon>Marivirgaceae</taxon>
        <taxon>Marivirga</taxon>
    </lineage>
</organism>
<dbReference type="AlphaFoldDB" id="A0A1X7IDC8"/>
<keyword evidence="1" id="KW-0732">Signal</keyword>
<accession>A0A1X7IDC8</accession>